<keyword evidence="3" id="KW-1185">Reference proteome</keyword>
<dbReference type="RefSeq" id="WP_119119080.1">
    <property type="nucleotide sequence ID" value="NZ_QWVS01000083.1"/>
</dbReference>
<name>A0A398AW91_9BACI</name>
<accession>A0A398AW91</accession>
<dbReference type="Proteomes" id="UP000266016">
    <property type="component" value="Unassembled WGS sequence"/>
</dbReference>
<dbReference type="EMBL" id="QWVS01000083">
    <property type="protein sequence ID" value="RID81384.1"/>
    <property type="molecule type" value="Genomic_DNA"/>
</dbReference>
<organism evidence="2 3">
    <name type="scientific">Peribacillus asahii</name>
    <dbReference type="NCBI Taxonomy" id="228899"/>
    <lineage>
        <taxon>Bacteria</taxon>
        <taxon>Bacillati</taxon>
        <taxon>Bacillota</taxon>
        <taxon>Bacilli</taxon>
        <taxon>Bacillales</taxon>
        <taxon>Bacillaceae</taxon>
        <taxon>Peribacillus</taxon>
    </lineage>
</organism>
<protein>
    <submittedName>
        <fullName evidence="2">Uncharacterized protein</fullName>
    </submittedName>
</protein>
<evidence type="ECO:0000256" key="1">
    <source>
        <dbReference type="SAM" id="MobiDB-lite"/>
    </source>
</evidence>
<dbReference type="AlphaFoldDB" id="A0A398AW91"/>
<gene>
    <name evidence="2" type="ORF">D1953_20950</name>
</gene>
<proteinExistence type="predicted"/>
<reference evidence="2 3" key="1">
    <citation type="submission" date="2018-08" db="EMBL/GenBank/DDBJ databases">
        <title>Bacillus jemisoniae sp. nov., Bacillus chryseoplanitiae sp. nov., Bacillus resnikiae sp. nov., and Bacillus frankliniae sp. nov., isolated from Viking spacecraft and associated surfaces.</title>
        <authorList>
            <person name="Seuylemezian A."/>
            <person name="Vaishampayan P."/>
        </authorList>
    </citation>
    <scope>NUCLEOTIDE SEQUENCE [LARGE SCALE GENOMIC DNA]</scope>
    <source>
        <strain evidence="2 3">MA001</strain>
    </source>
</reference>
<feature type="compositionally biased region" description="Basic and acidic residues" evidence="1">
    <location>
        <begin position="57"/>
        <end position="70"/>
    </location>
</feature>
<feature type="region of interest" description="Disordered" evidence="1">
    <location>
        <begin position="50"/>
        <end position="76"/>
    </location>
</feature>
<evidence type="ECO:0000313" key="2">
    <source>
        <dbReference type="EMBL" id="RID81384.1"/>
    </source>
</evidence>
<evidence type="ECO:0000313" key="3">
    <source>
        <dbReference type="Proteomes" id="UP000266016"/>
    </source>
</evidence>
<comment type="caution">
    <text evidence="2">The sequence shown here is derived from an EMBL/GenBank/DDBJ whole genome shotgun (WGS) entry which is preliminary data.</text>
</comment>
<sequence length="76" mass="8606">MSFIGVMKAEIEKLSQQNVLHRGYEGQNQETELVKSPSSGVMKAEIKKMSQRKVLHRGYEDQNQEIRPEKSPSSGS</sequence>